<dbReference type="Proteomes" id="UP000199529">
    <property type="component" value="Unassembled WGS sequence"/>
</dbReference>
<sequence>MTTTHPESTAELTVVDSGLLALVQDAGRRGWAHLGVGGSGAFDRPAMALANRLVGNDECAAVIEVTNGGLVFTCDAPTRVAITGAALPVKVGNRSRWTHEVIAIPAGGTVRLGVPERGLRSYVAVRGGIRAEPVLGSRSTDLLSRLGPPPLRAGDVLPIGRPRGPVPASDVVVPPPVLDEDEFLPVSLGPRADWFEPEAVEALLRSRFEVTADSDRIGVRLAGPALPRRIHDELTSEGVVEGALQAPPDGRLTLFGPDHPVTGGYPVIAVVRDRAMPLVGQLRPGQGVRFTRG</sequence>
<keyword evidence="2" id="KW-0378">Hydrolase</keyword>
<evidence type="ECO:0000256" key="1">
    <source>
        <dbReference type="ARBA" id="ARBA00022741"/>
    </source>
</evidence>
<accession>A0A1H3T9B0</accession>
<proteinExistence type="predicted"/>
<evidence type="ECO:0000313" key="5">
    <source>
        <dbReference type="EMBL" id="SDZ46862.1"/>
    </source>
</evidence>
<evidence type="ECO:0000259" key="4">
    <source>
        <dbReference type="SMART" id="SM00797"/>
    </source>
</evidence>
<protein>
    <submittedName>
        <fullName evidence="5">Biotin-dependent carboxylase uncharacterized domain-containing protein</fullName>
    </submittedName>
</protein>
<dbReference type="PANTHER" id="PTHR43309:SF3">
    <property type="entry name" value="5-OXOPROLINASE SUBUNIT C"/>
    <property type="match status" value="1"/>
</dbReference>
<dbReference type="InterPro" id="IPR003778">
    <property type="entry name" value="CT_A_B"/>
</dbReference>
<evidence type="ECO:0000313" key="6">
    <source>
        <dbReference type="Proteomes" id="UP000199529"/>
    </source>
</evidence>
<keyword evidence="6" id="KW-1185">Reference proteome</keyword>
<dbReference type="SMART" id="SM00797">
    <property type="entry name" value="AHS2"/>
    <property type="match status" value="1"/>
</dbReference>
<dbReference type="RefSeq" id="WP_093277754.1">
    <property type="nucleotide sequence ID" value="NZ_FNOK01000077.1"/>
</dbReference>
<name>A0A1H3T9B0_9PSEU</name>
<dbReference type="NCBIfam" id="TIGR00724">
    <property type="entry name" value="urea_amlyse_rel"/>
    <property type="match status" value="1"/>
</dbReference>
<dbReference type="OrthoDB" id="9768696at2"/>
<dbReference type="GO" id="GO:0005524">
    <property type="term" value="F:ATP binding"/>
    <property type="evidence" value="ECO:0007669"/>
    <property type="project" value="UniProtKB-KW"/>
</dbReference>
<reference evidence="6" key="1">
    <citation type="submission" date="2016-10" db="EMBL/GenBank/DDBJ databases">
        <authorList>
            <person name="Varghese N."/>
            <person name="Submissions S."/>
        </authorList>
    </citation>
    <scope>NUCLEOTIDE SEQUENCE [LARGE SCALE GENOMIC DNA]</scope>
    <source>
        <strain evidence="6">CGMCC 4.3530</strain>
    </source>
</reference>
<dbReference type="InterPro" id="IPR052708">
    <property type="entry name" value="PxpC"/>
</dbReference>
<keyword evidence="3" id="KW-0067">ATP-binding</keyword>
<keyword evidence="1" id="KW-0547">Nucleotide-binding</keyword>
<dbReference type="PANTHER" id="PTHR43309">
    <property type="entry name" value="5-OXOPROLINASE SUBUNIT C"/>
    <property type="match status" value="1"/>
</dbReference>
<organism evidence="5 6">
    <name type="scientific">Saccharopolyspora shandongensis</name>
    <dbReference type="NCBI Taxonomy" id="418495"/>
    <lineage>
        <taxon>Bacteria</taxon>
        <taxon>Bacillati</taxon>
        <taxon>Actinomycetota</taxon>
        <taxon>Actinomycetes</taxon>
        <taxon>Pseudonocardiales</taxon>
        <taxon>Pseudonocardiaceae</taxon>
        <taxon>Saccharopolyspora</taxon>
    </lineage>
</organism>
<dbReference type="AlphaFoldDB" id="A0A1H3T9B0"/>
<dbReference type="Gene3D" id="2.40.100.10">
    <property type="entry name" value="Cyclophilin-like"/>
    <property type="match status" value="1"/>
</dbReference>
<dbReference type="Pfam" id="PF02626">
    <property type="entry name" value="CT_A_B"/>
    <property type="match status" value="1"/>
</dbReference>
<dbReference type="STRING" id="418495.SAMN05216215_107717"/>
<dbReference type="InterPro" id="IPR029000">
    <property type="entry name" value="Cyclophilin-like_dom_sf"/>
</dbReference>
<dbReference type="SUPFAM" id="SSF50891">
    <property type="entry name" value="Cyclophilin-like"/>
    <property type="match status" value="1"/>
</dbReference>
<evidence type="ECO:0000256" key="2">
    <source>
        <dbReference type="ARBA" id="ARBA00022801"/>
    </source>
</evidence>
<dbReference type="GO" id="GO:0016787">
    <property type="term" value="F:hydrolase activity"/>
    <property type="evidence" value="ECO:0007669"/>
    <property type="project" value="UniProtKB-KW"/>
</dbReference>
<gene>
    <name evidence="5" type="ORF">SAMN05216215_107717</name>
</gene>
<feature type="domain" description="Carboxyltransferase" evidence="4">
    <location>
        <begin position="33"/>
        <end position="293"/>
    </location>
</feature>
<evidence type="ECO:0000256" key="3">
    <source>
        <dbReference type="ARBA" id="ARBA00022840"/>
    </source>
</evidence>
<dbReference type="EMBL" id="FNOK01000077">
    <property type="protein sequence ID" value="SDZ46862.1"/>
    <property type="molecule type" value="Genomic_DNA"/>
</dbReference>